<proteinExistence type="predicted"/>
<dbReference type="Proteomes" id="UP000712600">
    <property type="component" value="Unassembled WGS sequence"/>
</dbReference>
<evidence type="ECO:0000313" key="2">
    <source>
        <dbReference type="EMBL" id="KAF3510339.1"/>
    </source>
</evidence>
<accession>A0A8S9P467</accession>
<name>A0A8S9P467_BRACR</name>
<protein>
    <submittedName>
        <fullName evidence="2">Uncharacterized protein</fullName>
    </submittedName>
</protein>
<keyword evidence="1" id="KW-1133">Transmembrane helix</keyword>
<evidence type="ECO:0000256" key="1">
    <source>
        <dbReference type="SAM" id="Phobius"/>
    </source>
</evidence>
<keyword evidence="1" id="KW-0472">Membrane</keyword>
<feature type="transmembrane region" description="Helical" evidence="1">
    <location>
        <begin position="40"/>
        <end position="59"/>
    </location>
</feature>
<evidence type="ECO:0000313" key="3">
    <source>
        <dbReference type="Proteomes" id="UP000712600"/>
    </source>
</evidence>
<sequence>MERQVSLQRGTTSVDDNGLNLIRRGSFGAPLCLSRGLKLFFSPLPCVVSVVTLGVSIWVRGMGSVSWHSGGDFVSQGASSSSLGLNSISERATMTVHPCSKG</sequence>
<gene>
    <name evidence="2" type="ORF">F2Q69_00003367</name>
</gene>
<organism evidence="2 3">
    <name type="scientific">Brassica cretica</name>
    <name type="common">Mustard</name>
    <dbReference type="NCBI Taxonomy" id="69181"/>
    <lineage>
        <taxon>Eukaryota</taxon>
        <taxon>Viridiplantae</taxon>
        <taxon>Streptophyta</taxon>
        <taxon>Embryophyta</taxon>
        <taxon>Tracheophyta</taxon>
        <taxon>Spermatophyta</taxon>
        <taxon>Magnoliopsida</taxon>
        <taxon>eudicotyledons</taxon>
        <taxon>Gunneridae</taxon>
        <taxon>Pentapetalae</taxon>
        <taxon>rosids</taxon>
        <taxon>malvids</taxon>
        <taxon>Brassicales</taxon>
        <taxon>Brassicaceae</taxon>
        <taxon>Brassiceae</taxon>
        <taxon>Brassica</taxon>
    </lineage>
</organism>
<reference evidence="2" key="1">
    <citation type="submission" date="2019-12" db="EMBL/GenBank/DDBJ databases">
        <title>Genome sequencing and annotation of Brassica cretica.</title>
        <authorList>
            <person name="Studholme D.J."/>
            <person name="Sarris P."/>
        </authorList>
    </citation>
    <scope>NUCLEOTIDE SEQUENCE</scope>
    <source>
        <strain evidence="2">PFS-109/04</strain>
        <tissue evidence="2">Leaf</tissue>
    </source>
</reference>
<dbReference type="AlphaFoldDB" id="A0A8S9P467"/>
<dbReference type="EMBL" id="QGKX02001521">
    <property type="protein sequence ID" value="KAF3510339.1"/>
    <property type="molecule type" value="Genomic_DNA"/>
</dbReference>
<keyword evidence="1" id="KW-0812">Transmembrane</keyword>
<comment type="caution">
    <text evidence="2">The sequence shown here is derived from an EMBL/GenBank/DDBJ whole genome shotgun (WGS) entry which is preliminary data.</text>
</comment>